<keyword evidence="2" id="KW-0732">Signal</keyword>
<dbReference type="InterPro" id="IPR000639">
    <property type="entry name" value="Epox_hydrolase-like"/>
</dbReference>
<evidence type="ECO:0000313" key="5">
    <source>
        <dbReference type="Proteomes" id="UP000438448"/>
    </source>
</evidence>
<dbReference type="AlphaFoldDB" id="A0A7K0D4G6"/>
<dbReference type="Pfam" id="PF00561">
    <property type="entry name" value="Abhydrolase_1"/>
    <property type="match status" value="1"/>
</dbReference>
<evidence type="ECO:0000259" key="3">
    <source>
        <dbReference type="Pfam" id="PF00561"/>
    </source>
</evidence>
<dbReference type="Gene3D" id="3.40.50.1820">
    <property type="entry name" value="alpha/beta hydrolase"/>
    <property type="match status" value="1"/>
</dbReference>
<keyword evidence="1 4" id="KW-0378">Hydrolase</keyword>
<keyword evidence="5" id="KW-1185">Reference proteome</keyword>
<name>A0A7K0D4G6_9NOCA</name>
<dbReference type="GO" id="GO:0018786">
    <property type="term" value="F:haloalkane dehalogenase activity"/>
    <property type="evidence" value="ECO:0007669"/>
    <property type="project" value="UniProtKB-EC"/>
</dbReference>
<evidence type="ECO:0000313" key="4">
    <source>
        <dbReference type="EMBL" id="MQY20645.1"/>
    </source>
</evidence>
<comment type="caution">
    <text evidence="4">The sequence shown here is derived from an EMBL/GenBank/DDBJ whole genome shotgun (WGS) entry which is preliminary data.</text>
</comment>
<feature type="signal peptide" evidence="2">
    <location>
        <begin position="1"/>
        <end position="22"/>
    </location>
</feature>
<dbReference type="InterPro" id="IPR029058">
    <property type="entry name" value="AB_hydrolase_fold"/>
</dbReference>
<gene>
    <name evidence="4" type="primary">dhmA_2</name>
    <name evidence="4" type="ORF">NRB20_37520</name>
</gene>
<organism evidence="4 5">
    <name type="scientific">Nocardia macrotermitis</name>
    <dbReference type="NCBI Taxonomy" id="2585198"/>
    <lineage>
        <taxon>Bacteria</taxon>
        <taxon>Bacillati</taxon>
        <taxon>Actinomycetota</taxon>
        <taxon>Actinomycetes</taxon>
        <taxon>Mycobacteriales</taxon>
        <taxon>Nocardiaceae</taxon>
        <taxon>Nocardia</taxon>
    </lineage>
</organism>
<dbReference type="RefSeq" id="WP_153411374.1">
    <property type="nucleotide sequence ID" value="NZ_WEGK01000007.1"/>
</dbReference>
<dbReference type="InterPro" id="IPR000073">
    <property type="entry name" value="AB_hydrolase_1"/>
</dbReference>
<reference evidence="4 5" key="1">
    <citation type="submission" date="2019-10" db="EMBL/GenBank/DDBJ databases">
        <title>Nocardia macrotermitis sp. nov. and Nocardia aurantia sp. nov., isolated from the gut of fungus growing-termite Macrotermes natalensis.</title>
        <authorList>
            <person name="Benndorf R."/>
            <person name="Schwitalla J."/>
            <person name="Martin K."/>
            <person name="De Beer W."/>
            <person name="Kaster A.-K."/>
            <person name="Vollmers J."/>
            <person name="Poulsen M."/>
            <person name="Beemelmanns C."/>
        </authorList>
    </citation>
    <scope>NUCLEOTIDE SEQUENCE [LARGE SCALE GENOMIC DNA]</scope>
    <source>
        <strain evidence="4 5">RB20</strain>
    </source>
</reference>
<accession>A0A7K0D4G6</accession>
<proteinExistence type="predicted"/>
<dbReference type="PROSITE" id="PS51257">
    <property type="entry name" value="PROKAR_LIPOPROTEIN"/>
    <property type="match status" value="1"/>
</dbReference>
<dbReference type="Proteomes" id="UP000438448">
    <property type="component" value="Unassembled WGS sequence"/>
</dbReference>
<dbReference type="PRINTS" id="PR00412">
    <property type="entry name" value="EPOXHYDRLASE"/>
</dbReference>
<evidence type="ECO:0000256" key="2">
    <source>
        <dbReference type="SAM" id="SignalP"/>
    </source>
</evidence>
<feature type="domain" description="AB hydrolase-1" evidence="3">
    <location>
        <begin position="81"/>
        <end position="211"/>
    </location>
</feature>
<dbReference type="PANTHER" id="PTHR43329">
    <property type="entry name" value="EPOXIDE HYDROLASE"/>
    <property type="match status" value="1"/>
</dbReference>
<dbReference type="SUPFAM" id="SSF53474">
    <property type="entry name" value="alpha/beta-Hydrolases"/>
    <property type="match status" value="1"/>
</dbReference>
<dbReference type="OrthoDB" id="2987348at2"/>
<feature type="chain" id="PRO_5029811544" evidence="2">
    <location>
        <begin position="23"/>
        <end position="350"/>
    </location>
</feature>
<evidence type="ECO:0000256" key="1">
    <source>
        <dbReference type="ARBA" id="ARBA00022801"/>
    </source>
</evidence>
<dbReference type="EC" id="3.8.1.5" evidence="4"/>
<sequence>MTLNRRLFGGALAAGAAGLAAASLSGCSTDSGGGGTVTTTAAGQELRAGSGVHTTLGTIKQVQAGVLNVGYAEFGPANGQPVVLLHGWPYDAYSYADVGPLLADAGYRVLVPYLRGYGPTTFLSPQTVRNGQQSAIAKDIVDFMDALHIEQAVLGGYDWGARTVDIIATLWPQRCKALVAVSGYIVTELAAQQQPLPPKAELGWWYQYYFATERGRAGYTRYRHDFNKQIWQIASPAWKFDDATYDRSAAAFDNPDHVDIVIHNYRWRLGLAQGEPQYDAFEQQLATGPAITVPTITVSSDFDGTAKDGKGYANKYTGKYVHRVLDGIGHNVPQEAPKPFSQAIIDADHL</sequence>
<dbReference type="EMBL" id="WEGK01000007">
    <property type="protein sequence ID" value="MQY20645.1"/>
    <property type="molecule type" value="Genomic_DNA"/>
</dbReference>
<protein>
    <submittedName>
        <fullName evidence="4">Haloalkane dehalogenase</fullName>
        <ecNumber evidence="4">3.8.1.5</ecNumber>
    </submittedName>
</protein>